<name>A0AA43QIG9_9LECA</name>
<keyword evidence="2" id="KW-1185">Reference proteome</keyword>
<sequence length="178" mass="19304">MVLAHPTLFAEDQPYARSILHIHVLHRALTTAPLLSVPLNLSLRAYARKRFPGAPVANLPFLTSLTRTTGIVSVFVMAGLEIALLGRMRGREGVEWQDRSWRLLGNRGQQEMDLWGYGGGVAGGLGWVVLRKVRPVGWGGWKAGVGSVCLGNFGGCVGQMGWRGGWKGGKWEEDGDGV</sequence>
<dbReference type="EMBL" id="JAPUFD010000005">
    <property type="protein sequence ID" value="MDI1487138.1"/>
    <property type="molecule type" value="Genomic_DNA"/>
</dbReference>
<proteinExistence type="predicted"/>
<comment type="caution">
    <text evidence="1">The sequence shown here is derived from an EMBL/GenBank/DDBJ whole genome shotgun (WGS) entry which is preliminary data.</text>
</comment>
<evidence type="ECO:0000313" key="2">
    <source>
        <dbReference type="Proteomes" id="UP001161017"/>
    </source>
</evidence>
<organism evidence="1 2">
    <name type="scientific">Ramalina farinacea</name>
    <dbReference type="NCBI Taxonomy" id="258253"/>
    <lineage>
        <taxon>Eukaryota</taxon>
        <taxon>Fungi</taxon>
        <taxon>Dikarya</taxon>
        <taxon>Ascomycota</taxon>
        <taxon>Pezizomycotina</taxon>
        <taxon>Lecanoromycetes</taxon>
        <taxon>OSLEUM clade</taxon>
        <taxon>Lecanoromycetidae</taxon>
        <taxon>Lecanorales</taxon>
        <taxon>Lecanorineae</taxon>
        <taxon>Ramalinaceae</taxon>
        <taxon>Ramalina</taxon>
    </lineage>
</organism>
<reference evidence="1" key="1">
    <citation type="journal article" date="2023" name="Genome Biol. Evol.">
        <title>First Whole Genome Sequence and Flow Cytometry Genome Size Data for the Lichen-Forming Fungus Ramalina farinacea (Ascomycota).</title>
        <authorList>
            <person name="Llewellyn T."/>
            <person name="Mian S."/>
            <person name="Hill R."/>
            <person name="Leitch I.J."/>
            <person name="Gaya E."/>
        </authorList>
    </citation>
    <scope>NUCLEOTIDE SEQUENCE</scope>
    <source>
        <strain evidence="1">LIQ254RAFAR</strain>
    </source>
</reference>
<accession>A0AA43QIG9</accession>
<dbReference type="Proteomes" id="UP001161017">
    <property type="component" value="Unassembled WGS sequence"/>
</dbReference>
<evidence type="ECO:0000313" key="1">
    <source>
        <dbReference type="EMBL" id="MDI1487138.1"/>
    </source>
</evidence>
<gene>
    <name evidence="1" type="ORF">OHK93_006406</name>
</gene>
<protein>
    <submittedName>
        <fullName evidence="1">Uncharacterized protein</fullName>
    </submittedName>
</protein>
<dbReference type="AlphaFoldDB" id="A0AA43QIG9"/>